<gene>
    <name evidence="2" type="ordered locus">DEHA2B12210g</name>
</gene>
<evidence type="ECO:0000256" key="1">
    <source>
        <dbReference type="SAM" id="SignalP"/>
    </source>
</evidence>
<accession>Q6BWD4</accession>
<dbReference type="EMBL" id="CR382134">
    <property type="protein sequence ID" value="CAG85489.1"/>
    <property type="molecule type" value="Genomic_DNA"/>
</dbReference>
<name>Q6BWD4_DEBHA</name>
<dbReference type="Proteomes" id="UP000000599">
    <property type="component" value="Chromosome B"/>
</dbReference>
<dbReference type="InParanoid" id="Q6BWD4"/>
<dbReference type="KEGG" id="dha:DEHA2B12210g"/>
<protein>
    <submittedName>
        <fullName evidence="2">DEHA2B12210p</fullName>
    </submittedName>
</protein>
<reference evidence="2 3" key="1">
    <citation type="journal article" date="2004" name="Nature">
        <title>Genome evolution in yeasts.</title>
        <authorList>
            <consortium name="Genolevures"/>
            <person name="Dujon B."/>
            <person name="Sherman D."/>
            <person name="Fischer G."/>
            <person name="Durrens P."/>
            <person name="Casaregola S."/>
            <person name="Lafontaine I."/>
            <person name="de Montigny J."/>
            <person name="Marck C."/>
            <person name="Neuveglise C."/>
            <person name="Talla E."/>
            <person name="Goffard N."/>
            <person name="Frangeul L."/>
            <person name="Aigle M."/>
            <person name="Anthouard V."/>
            <person name="Babour A."/>
            <person name="Barbe V."/>
            <person name="Barnay S."/>
            <person name="Blanchin S."/>
            <person name="Beckerich J.M."/>
            <person name="Beyne E."/>
            <person name="Bleykasten C."/>
            <person name="Boisrame A."/>
            <person name="Boyer J."/>
            <person name="Cattolico L."/>
            <person name="Confanioleri F."/>
            <person name="de Daruvar A."/>
            <person name="Despons L."/>
            <person name="Fabre E."/>
            <person name="Fairhead C."/>
            <person name="Ferry-Dumazet H."/>
            <person name="Groppi A."/>
            <person name="Hantraye F."/>
            <person name="Hennequin C."/>
            <person name="Jauniaux N."/>
            <person name="Joyet P."/>
            <person name="Kachouri R."/>
            <person name="Kerrest A."/>
            <person name="Koszul R."/>
            <person name="Lemaire M."/>
            <person name="Lesur I."/>
            <person name="Ma L."/>
            <person name="Muller H."/>
            <person name="Nicaud J.M."/>
            <person name="Nikolski M."/>
            <person name="Oztas S."/>
            <person name="Ozier-Kalogeropoulos O."/>
            <person name="Pellenz S."/>
            <person name="Potier S."/>
            <person name="Richard G.F."/>
            <person name="Straub M.L."/>
            <person name="Suleau A."/>
            <person name="Swennene D."/>
            <person name="Tekaia F."/>
            <person name="Wesolowski-Louvel M."/>
            <person name="Westhof E."/>
            <person name="Wirth B."/>
            <person name="Zeniou-Meyer M."/>
            <person name="Zivanovic I."/>
            <person name="Bolotin-Fukuhara M."/>
            <person name="Thierry A."/>
            <person name="Bouchier C."/>
            <person name="Caudron B."/>
            <person name="Scarpelli C."/>
            <person name="Gaillardin C."/>
            <person name="Weissenbach J."/>
            <person name="Wincker P."/>
            <person name="Souciet J.L."/>
        </authorList>
    </citation>
    <scope>NUCLEOTIDE SEQUENCE [LARGE SCALE GENOMIC DNA]</scope>
    <source>
        <strain evidence="3">ATCC 36239 / CBS 767 / BCRC 21394 / JCM 1990 / NBRC 0083 / IGC 2968</strain>
    </source>
</reference>
<keyword evidence="1" id="KW-0732">Signal</keyword>
<feature type="chain" id="PRO_5004271553" evidence="1">
    <location>
        <begin position="20"/>
        <end position="193"/>
    </location>
</feature>
<proteinExistence type="predicted"/>
<dbReference type="eggNOG" id="ENOG502RQ08">
    <property type="taxonomic scope" value="Eukaryota"/>
</dbReference>
<organism evidence="2 3">
    <name type="scientific">Debaryomyces hansenii (strain ATCC 36239 / CBS 767 / BCRC 21394 / JCM 1990 / NBRC 0083 / IGC 2968)</name>
    <name type="common">Yeast</name>
    <name type="synonym">Torulaspora hansenii</name>
    <dbReference type="NCBI Taxonomy" id="284592"/>
    <lineage>
        <taxon>Eukaryota</taxon>
        <taxon>Fungi</taxon>
        <taxon>Dikarya</taxon>
        <taxon>Ascomycota</taxon>
        <taxon>Saccharomycotina</taxon>
        <taxon>Pichiomycetes</taxon>
        <taxon>Debaryomycetaceae</taxon>
        <taxon>Debaryomyces</taxon>
    </lineage>
</organism>
<dbReference type="OrthoDB" id="4091906at2759"/>
<dbReference type="RefSeq" id="XP_457485.1">
    <property type="nucleotide sequence ID" value="XM_457485.1"/>
</dbReference>
<dbReference type="OMA" id="FSLIAHH"/>
<dbReference type="AlphaFoldDB" id="Q6BWD4"/>
<evidence type="ECO:0000313" key="3">
    <source>
        <dbReference type="Proteomes" id="UP000000599"/>
    </source>
</evidence>
<keyword evidence="3" id="KW-1185">Reference proteome</keyword>
<dbReference type="GeneID" id="2913436"/>
<feature type="signal peptide" evidence="1">
    <location>
        <begin position="1"/>
        <end position="19"/>
    </location>
</feature>
<dbReference type="HOGENOM" id="CLU_101843_0_0_1"/>
<sequence length="193" mass="21488">MRLSTAILAIFMLVLEVNCLSVKRFFAPSSPMFSLIAHHKGEEFQYNLVKFNGSDIVLGGDEQAFFGRIKANNGYTLNLPLANGTNTTYPSNRTVYVDKNYKLTTTSFQNQSSEHFGLNNSLLTYQNSSKFLACPNPIEKGQYEIYANTKVKNITCPSNSTGFEVDLLVQLQLDAGINYNPSTNKASLFGKKK</sequence>
<dbReference type="VEuPathDB" id="FungiDB:DEHA2B12210g"/>
<evidence type="ECO:0000313" key="2">
    <source>
        <dbReference type="EMBL" id="CAG85489.1"/>
    </source>
</evidence>